<name>A0A803KXF0_CHEQI</name>
<dbReference type="InterPro" id="IPR044656">
    <property type="entry name" value="HSP14.7/HSP23.5/HSP23.6-like"/>
</dbReference>
<keyword evidence="3" id="KW-1185">Reference proteome</keyword>
<reference evidence="2" key="2">
    <citation type="submission" date="2021-03" db="UniProtKB">
        <authorList>
            <consortium name="EnsemblPlants"/>
        </authorList>
    </citation>
    <scope>IDENTIFICATION</scope>
</reference>
<dbReference type="EnsemblPlants" id="AUR62003709-RA">
    <property type="protein sequence ID" value="AUR62003709-RA:cds"/>
    <property type="gene ID" value="AUR62003709"/>
</dbReference>
<evidence type="ECO:0000256" key="1">
    <source>
        <dbReference type="SAM" id="MobiDB-lite"/>
    </source>
</evidence>
<proteinExistence type="predicted"/>
<evidence type="ECO:0000313" key="2">
    <source>
        <dbReference type="EnsemblPlants" id="AUR62003709-RA:cds"/>
    </source>
</evidence>
<feature type="region of interest" description="Disordered" evidence="1">
    <location>
        <begin position="1"/>
        <end position="24"/>
    </location>
</feature>
<dbReference type="PANTHER" id="PTHR46991">
    <property type="entry name" value="23.5 KDA HEAT SHOCK PROTEIN, MITOCHONDRIAL"/>
    <property type="match status" value="1"/>
</dbReference>
<dbReference type="Proteomes" id="UP000596660">
    <property type="component" value="Unplaced"/>
</dbReference>
<dbReference type="PANTHER" id="PTHR46991:SF10">
    <property type="entry name" value="HEAT SHOCK PROTEIN HSP20_ALPHA CRYSTALLIN FAMILY"/>
    <property type="match status" value="1"/>
</dbReference>
<dbReference type="OMA" id="MGSKEYH"/>
<evidence type="ECO:0000313" key="3">
    <source>
        <dbReference type="Proteomes" id="UP000596660"/>
    </source>
</evidence>
<sequence>MMAGKPAVENAASHPGSISLDRDPDSIPLEKTFKNGCLRLFLPSADGHLSFLTNQEESVLCQNPVDEQVHQPDVIIGGLVSIKRHKPQCRCCKGERADIEERTCTKEMPFINPATLQGVRGVFETKFLQEKDGDGWGMYFRFDMPDFSAGRMCEVKVEKKRCIIFGPMGSKEYHLDEGGRSYYCKLSLSCDCCCFVSETVTHELRDGVMRMWFRILPKHKKNSSKK</sequence>
<dbReference type="Gramene" id="AUR62003709-RA">
    <property type="protein sequence ID" value="AUR62003709-RA:cds"/>
    <property type="gene ID" value="AUR62003709"/>
</dbReference>
<organism evidence="2 3">
    <name type="scientific">Chenopodium quinoa</name>
    <name type="common">Quinoa</name>
    <dbReference type="NCBI Taxonomy" id="63459"/>
    <lineage>
        <taxon>Eukaryota</taxon>
        <taxon>Viridiplantae</taxon>
        <taxon>Streptophyta</taxon>
        <taxon>Embryophyta</taxon>
        <taxon>Tracheophyta</taxon>
        <taxon>Spermatophyta</taxon>
        <taxon>Magnoliopsida</taxon>
        <taxon>eudicotyledons</taxon>
        <taxon>Gunneridae</taxon>
        <taxon>Pentapetalae</taxon>
        <taxon>Caryophyllales</taxon>
        <taxon>Chenopodiaceae</taxon>
        <taxon>Chenopodioideae</taxon>
        <taxon>Atripliceae</taxon>
        <taxon>Chenopodium</taxon>
    </lineage>
</organism>
<dbReference type="AlphaFoldDB" id="A0A803KXF0"/>
<reference evidence="2" key="1">
    <citation type="journal article" date="2017" name="Nature">
        <title>The genome of Chenopodium quinoa.</title>
        <authorList>
            <person name="Jarvis D.E."/>
            <person name="Ho Y.S."/>
            <person name="Lightfoot D.J."/>
            <person name="Schmoeckel S.M."/>
            <person name="Li B."/>
            <person name="Borm T.J.A."/>
            <person name="Ohyanagi H."/>
            <person name="Mineta K."/>
            <person name="Michell C.T."/>
            <person name="Saber N."/>
            <person name="Kharbatia N.M."/>
            <person name="Rupper R.R."/>
            <person name="Sharp A.R."/>
            <person name="Dally N."/>
            <person name="Boughton B.A."/>
            <person name="Woo Y.H."/>
            <person name="Gao G."/>
            <person name="Schijlen E.G.W.M."/>
            <person name="Guo X."/>
            <person name="Momin A.A."/>
            <person name="Negrao S."/>
            <person name="Al-Babili S."/>
            <person name="Gehring C."/>
            <person name="Roessner U."/>
            <person name="Jung C."/>
            <person name="Murphy K."/>
            <person name="Arold S.T."/>
            <person name="Gojobori T."/>
            <person name="van der Linden C.G."/>
            <person name="van Loo E.N."/>
            <person name="Jellen E.N."/>
            <person name="Maughan P.J."/>
            <person name="Tester M."/>
        </authorList>
    </citation>
    <scope>NUCLEOTIDE SEQUENCE [LARGE SCALE GENOMIC DNA]</scope>
    <source>
        <strain evidence="2">cv. PI 614886</strain>
    </source>
</reference>
<protein>
    <submittedName>
        <fullName evidence="2">Uncharacterized protein</fullName>
    </submittedName>
</protein>
<accession>A0A803KXF0</accession>